<organism evidence="1 2">
    <name type="scientific">Roseibium polysiphoniae</name>
    <dbReference type="NCBI Taxonomy" id="2571221"/>
    <lineage>
        <taxon>Bacteria</taxon>
        <taxon>Pseudomonadati</taxon>
        <taxon>Pseudomonadota</taxon>
        <taxon>Alphaproteobacteria</taxon>
        <taxon>Hyphomicrobiales</taxon>
        <taxon>Stappiaceae</taxon>
        <taxon>Roseibium</taxon>
    </lineage>
</organism>
<dbReference type="Proteomes" id="UP000705379">
    <property type="component" value="Unassembled WGS sequence"/>
</dbReference>
<protein>
    <submittedName>
        <fullName evidence="1">Uncharacterized protein</fullName>
    </submittedName>
</protein>
<comment type="caution">
    <text evidence="1">The sequence shown here is derived from an EMBL/GenBank/DDBJ whole genome shotgun (WGS) entry which is preliminary data.</text>
</comment>
<evidence type="ECO:0000313" key="1">
    <source>
        <dbReference type="EMBL" id="MBS8259707.1"/>
    </source>
</evidence>
<dbReference type="AlphaFoldDB" id="A0A944CC48"/>
<proteinExistence type="predicted"/>
<reference evidence="1" key="2">
    <citation type="journal article" date="2021" name="Microorganisms">
        <title>Bacterial Dimethylsulfoniopropionate Biosynthesis in the East China Sea.</title>
        <authorList>
            <person name="Liu J."/>
            <person name="Zhang Y."/>
            <person name="Liu J."/>
            <person name="Zhong H."/>
            <person name="Williams B.T."/>
            <person name="Zheng Y."/>
            <person name="Curson A.R.J."/>
            <person name="Sun C."/>
            <person name="Sun H."/>
            <person name="Song D."/>
            <person name="Wagner Mackenzie B."/>
            <person name="Bermejo Martinez A."/>
            <person name="Todd J.D."/>
            <person name="Zhang X.H."/>
        </authorList>
    </citation>
    <scope>NUCLEOTIDE SEQUENCE</scope>
    <source>
        <strain evidence="1">AESS21</strain>
    </source>
</reference>
<evidence type="ECO:0000313" key="2">
    <source>
        <dbReference type="Proteomes" id="UP000705379"/>
    </source>
</evidence>
<reference evidence="1" key="1">
    <citation type="submission" date="2018-08" db="EMBL/GenBank/DDBJ databases">
        <authorList>
            <person name="Jin W."/>
            <person name="Wang H."/>
            <person name="Yang Y."/>
            <person name="Li M."/>
            <person name="Liu J."/>
        </authorList>
    </citation>
    <scope>NUCLEOTIDE SEQUENCE</scope>
    <source>
        <strain evidence="1">AESS21</strain>
    </source>
</reference>
<dbReference type="EMBL" id="QTKU01000001">
    <property type="protein sequence ID" value="MBS8259707.1"/>
    <property type="molecule type" value="Genomic_DNA"/>
</dbReference>
<sequence length="60" mass="6796">MGKAHVNHRVVIRDEDDNIVLDESCVSFAVAKPLYYQRRGELLAGETITLQHGARVIFKD</sequence>
<gene>
    <name evidence="1" type="ORF">DYI23_05700</name>
</gene>
<name>A0A944CC48_9HYPH</name>
<accession>A0A944CC48</accession>
<dbReference type="RefSeq" id="WP_213215269.1">
    <property type="nucleotide sequence ID" value="NZ_QTKU01000001.1"/>
</dbReference>